<name>A0A2P2PRB8_RHIMU</name>
<sequence length="45" mass="5195">MALLGAIFFMPISYDDVLTLPSPKSHIYQKLIPWHELANVRSFYA</sequence>
<accession>A0A2P2PRB8</accession>
<proteinExistence type="predicted"/>
<protein>
    <submittedName>
        <fullName evidence="1">Uncharacterized protein</fullName>
    </submittedName>
</protein>
<evidence type="ECO:0000313" key="1">
    <source>
        <dbReference type="EMBL" id="MBX57297.1"/>
    </source>
</evidence>
<reference evidence="1" key="1">
    <citation type="submission" date="2018-02" db="EMBL/GenBank/DDBJ databases">
        <title>Rhizophora mucronata_Transcriptome.</title>
        <authorList>
            <person name="Meera S.P."/>
            <person name="Sreeshan A."/>
            <person name="Augustine A."/>
        </authorList>
    </citation>
    <scope>NUCLEOTIDE SEQUENCE</scope>
    <source>
        <tissue evidence="1">Leaf</tissue>
    </source>
</reference>
<dbReference type="AlphaFoldDB" id="A0A2P2PRB8"/>
<dbReference type="EMBL" id="GGEC01076813">
    <property type="protein sequence ID" value="MBX57297.1"/>
    <property type="molecule type" value="Transcribed_RNA"/>
</dbReference>
<organism evidence="1">
    <name type="scientific">Rhizophora mucronata</name>
    <name type="common">Asiatic mangrove</name>
    <dbReference type="NCBI Taxonomy" id="61149"/>
    <lineage>
        <taxon>Eukaryota</taxon>
        <taxon>Viridiplantae</taxon>
        <taxon>Streptophyta</taxon>
        <taxon>Embryophyta</taxon>
        <taxon>Tracheophyta</taxon>
        <taxon>Spermatophyta</taxon>
        <taxon>Magnoliopsida</taxon>
        <taxon>eudicotyledons</taxon>
        <taxon>Gunneridae</taxon>
        <taxon>Pentapetalae</taxon>
        <taxon>rosids</taxon>
        <taxon>fabids</taxon>
        <taxon>Malpighiales</taxon>
        <taxon>Rhizophoraceae</taxon>
        <taxon>Rhizophora</taxon>
    </lineage>
</organism>